<protein>
    <submittedName>
        <fullName evidence="2">Uncharacterized protein</fullName>
    </submittedName>
</protein>
<gene>
    <name evidence="2" type="ORF">IAD20_00070</name>
</gene>
<dbReference type="EMBL" id="DVNC01000002">
    <property type="protein sequence ID" value="HIU52459.1"/>
    <property type="molecule type" value="Genomic_DNA"/>
</dbReference>
<keyword evidence="1" id="KW-0472">Membrane</keyword>
<evidence type="ECO:0000256" key="1">
    <source>
        <dbReference type="SAM" id="Phobius"/>
    </source>
</evidence>
<reference evidence="2" key="1">
    <citation type="submission" date="2020-10" db="EMBL/GenBank/DDBJ databases">
        <authorList>
            <person name="Gilroy R."/>
        </authorList>
    </citation>
    <scope>NUCLEOTIDE SEQUENCE</scope>
    <source>
        <strain evidence="2">ChiW3-316</strain>
    </source>
</reference>
<organism evidence="2 3">
    <name type="scientific">Candidatus Scatocola faecipullorum</name>
    <dbReference type="NCBI Taxonomy" id="2840917"/>
    <lineage>
        <taxon>Bacteria</taxon>
        <taxon>Pseudomonadati</taxon>
        <taxon>Pseudomonadota</taxon>
        <taxon>Alphaproteobacteria</taxon>
        <taxon>Rhodospirillales</taxon>
        <taxon>Rhodospirillaceae</taxon>
        <taxon>Rhodospirillaceae incertae sedis</taxon>
        <taxon>Candidatus Scatocola</taxon>
    </lineage>
</organism>
<proteinExistence type="predicted"/>
<dbReference type="AlphaFoldDB" id="A0A9D1S9P6"/>
<accession>A0A9D1S9P6</accession>
<dbReference type="Proteomes" id="UP000824107">
    <property type="component" value="Unassembled WGS sequence"/>
</dbReference>
<evidence type="ECO:0000313" key="3">
    <source>
        <dbReference type="Proteomes" id="UP000824107"/>
    </source>
</evidence>
<comment type="caution">
    <text evidence="2">The sequence shown here is derived from an EMBL/GenBank/DDBJ whole genome shotgun (WGS) entry which is preliminary data.</text>
</comment>
<reference evidence="2" key="2">
    <citation type="journal article" date="2021" name="PeerJ">
        <title>Extensive microbial diversity within the chicken gut microbiome revealed by metagenomics and culture.</title>
        <authorList>
            <person name="Gilroy R."/>
            <person name="Ravi A."/>
            <person name="Getino M."/>
            <person name="Pursley I."/>
            <person name="Horton D.L."/>
            <person name="Alikhan N.F."/>
            <person name="Baker D."/>
            <person name="Gharbi K."/>
            <person name="Hall N."/>
            <person name="Watson M."/>
            <person name="Adriaenssens E.M."/>
            <person name="Foster-Nyarko E."/>
            <person name="Jarju S."/>
            <person name="Secka A."/>
            <person name="Antonio M."/>
            <person name="Oren A."/>
            <person name="Chaudhuri R.R."/>
            <person name="La Ragione R."/>
            <person name="Hildebrand F."/>
            <person name="Pallen M.J."/>
        </authorList>
    </citation>
    <scope>NUCLEOTIDE SEQUENCE</scope>
    <source>
        <strain evidence="2">ChiW3-316</strain>
    </source>
</reference>
<keyword evidence="1" id="KW-0812">Transmembrane</keyword>
<sequence length="59" mass="6548">MDTILFSSLLGMLIYIGSQKLYQRMKAGNGGHAHFPFEKVVLPIVFLLGGSLCLTYFPI</sequence>
<feature type="transmembrane region" description="Helical" evidence="1">
    <location>
        <begin position="42"/>
        <end position="58"/>
    </location>
</feature>
<keyword evidence="1" id="KW-1133">Transmembrane helix</keyword>
<evidence type="ECO:0000313" key="2">
    <source>
        <dbReference type="EMBL" id="HIU52459.1"/>
    </source>
</evidence>
<name>A0A9D1S9P6_9PROT</name>